<feature type="domain" description="Aspartate/ornithine carbamoyltransferase carbamoyl-P binding" evidence="11">
    <location>
        <begin position="46"/>
        <end position="185"/>
    </location>
</feature>
<evidence type="ECO:0000313" key="13">
    <source>
        <dbReference type="Proteomes" id="UP001472866"/>
    </source>
</evidence>
<sequence>MQRVAACKGCNPSARGFSRPTHRRPSRRSGAGLVAAGGLSSLASVVESQQFDRPMLEELFEVAREMERITEDGSECKILAGKVMGTLFYEPSTRTRLSFETAMCRLGGKVVSTENAREFSSVAKGETLEDTIRTLEQYVDVVVLRHFQAGSARIAADAASVPLISAGDGPGQHPTQALLDIYTIQKEIGRVDDTKVALVGDLANGRTARSLAYILSKFRNVKLYFVAPDVARINEDIKEHLTECGCEWEEVDNLQSVASEVDVLYQTRIQKERYGDRPEDYEKAQGKFIVDEDLMRLMKQDAVVMHPLPRVGEITPQVDADPRAAYFRQAKNGLYIRMALLATLLKGK</sequence>
<gene>
    <name evidence="12" type="ORF">HKI87_02g17770</name>
</gene>
<evidence type="ECO:0000256" key="7">
    <source>
        <dbReference type="ARBA" id="ARBA00043884"/>
    </source>
</evidence>
<dbReference type="NCBIfam" id="TIGR00670">
    <property type="entry name" value="asp_carb_tr"/>
    <property type="match status" value="1"/>
</dbReference>
<dbReference type="GO" id="GO:0004070">
    <property type="term" value="F:aspartate carbamoyltransferase activity"/>
    <property type="evidence" value="ECO:0007669"/>
    <property type="project" value="UniProtKB-EC"/>
</dbReference>
<keyword evidence="5 9" id="KW-0808">Transferase</keyword>
<evidence type="ECO:0000256" key="1">
    <source>
        <dbReference type="ARBA" id="ARBA00004852"/>
    </source>
</evidence>
<evidence type="ECO:0000256" key="9">
    <source>
        <dbReference type="RuleBase" id="RU003634"/>
    </source>
</evidence>
<dbReference type="InterPro" id="IPR006131">
    <property type="entry name" value="Asp_carbamoyltransf_Asp/Orn-bd"/>
</dbReference>
<dbReference type="NCBIfam" id="NF002032">
    <property type="entry name" value="PRK00856.1"/>
    <property type="match status" value="1"/>
</dbReference>
<dbReference type="SUPFAM" id="SSF53671">
    <property type="entry name" value="Aspartate/ornithine carbamoyltransferase"/>
    <property type="match status" value="1"/>
</dbReference>
<dbReference type="AlphaFoldDB" id="A0AAX4P294"/>
<evidence type="ECO:0000256" key="2">
    <source>
        <dbReference type="ARBA" id="ARBA00008896"/>
    </source>
</evidence>
<dbReference type="PROSITE" id="PS00097">
    <property type="entry name" value="CARBAMOYLTRANSFERASE"/>
    <property type="match status" value="1"/>
</dbReference>
<dbReference type="Proteomes" id="UP001472866">
    <property type="component" value="Chromosome 02"/>
</dbReference>
<dbReference type="GO" id="GO:0006520">
    <property type="term" value="P:amino acid metabolic process"/>
    <property type="evidence" value="ECO:0007669"/>
    <property type="project" value="InterPro"/>
</dbReference>
<name>A0AAX4P294_9CHLO</name>
<dbReference type="GO" id="GO:0016597">
    <property type="term" value="F:amino acid binding"/>
    <property type="evidence" value="ECO:0007669"/>
    <property type="project" value="InterPro"/>
</dbReference>
<evidence type="ECO:0000313" key="12">
    <source>
        <dbReference type="EMBL" id="WZN60248.1"/>
    </source>
</evidence>
<evidence type="ECO:0000259" key="10">
    <source>
        <dbReference type="Pfam" id="PF00185"/>
    </source>
</evidence>
<dbReference type="PANTHER" id="PTHR45753:SF6">
    <property type="entry name" value="ASPARTATE CARBAMOYLTRANSFERASE"/>
    <property type="match status" value="1"/>
</dbReference>
<organism evidence="12 13">
    <name type="scientific">Chloropicon roscoffensis</name>
    <dbReference type="NCBI Taxonomy" id="1461544"/>
    <lineage>
        <taxon>Eukaryota</taxon>
        <taxon>Viridiplantae</taxon>
        <taxon>Chlorophyta</taxon>
        <taxon>Chloropicophyceae</taxon>
        <taxon>Chloropicales</taxon>
        <taxon>Chloropicaceae</taxon>
        <taxon>Chloropicon</taxon>
    </lineage>
</organism>
<dbReference type="FunFam" id="3.40.50.1370:FF:000002">
    <property type="entry name" value="Aspartate carbamoyltransferase 2"/>
    <property type="match status" value="1"/>
</dbReference>
<dbReference type="EMBL" id="CP151502">
    <property type="protein sequence ID" value="WZN60248.1"/>
    <property type="molecule type" value="Genomic_DNA"/>
</dbReference>
<dbReference type="GO" id="GO:0006221">
    <property type="term" value="P:pyrimidine nucleotide biosynthetic process"/>
    <property type="evidence" value="ECO:0007669"/>
    <property type="project" value="UniProtKB-KW"/>
</dbReference>
<evidence type="ECO:0000256" key="3">
    <source>
        <dbReference type="ARBA" id="ARBA00011233"/>
    </source>
</evidence>
<comment type="similarity">
    <text evidence="2">Belongs to the aspartate/ornithine carbamoyltransferase superfamily. ATCase family.</text>
</comment>
<dbReference type="PANTHER" id="PTHR45753">
    <property type="entry name" value="ORNITHINE CARBAMOYLTRANSFERASE, MITOCHONDRIAL"/>
    <property type="match status" value="1"/>
</dbReference>
<dbReference type="Pfam" id="PF00185">
    <property type="entry name" value="OTCace"/>
    <property type="match status" value="1"/>
</dbReference>
<evidence type="ECO:0000256" key="6">
    <source>
        <dbReference type="ARBA" id="ARBA00022975"/>
    </source>
</evidence>
<comment type="subunit">
    <text evidence="3">Homotrimer.</text>
</comment>
<keyword evidence="13" id="KW-1185">Reference proteome</keyword>
<evidence type="ECO:0000256" key="4">
    <source>
        <dbReference type="ARBA" id="ARBA00013008"/>
    </source>
</evidence>
<keyword evidence="6" id="KW-0665">Pyrimidine biosynthesis</keyword>
<dbReference type="Pfam" id="PF02729">
    <property type="entry name" value="OTCace_N"/>
    <property type="match status" value="1"/>
</dbReference>
<dbReference type="InterPro" id="IPR002082">
    <property type="entry name" value="Asp_carbamoyltransf"/>
</dbReference>
<dbReference type="Gene3D" id="3.40.50.1370">
    <property type="entry name" value="Aspartate/ornithine carbamoyltransferase"/>
    <property type="match status" value="2"/>
</dbReference>
<feature type="domain" description="Aspartate/ornithine carbamoyltransferase Asp/Orn-binding" evidence="10">
    <location>
        <begin position="193"/>
        <end position="343"/>
    </location>
</feature>
<comment type="pathway">
    <text evidence="1">Pyrimidine metabolism; UMP biosynthesis via de novo pathway; (S)-dihydroorotate from bicarbonate: step 2/3.</text>
</comment>
<dbReference type="InterPro" id="IPR006132">
    <property type="entry name" value="Asp/Orn_carbamoyltranf_P-bd"/>
</dbReference>
<dbReference type="PRINTS" id="PR00100">
    <property type="entry name" value="AOTCASE"/>
</dbReference>
<comment type="function">
    <text evidence="7">Catalyzes the condensation of carbamoyl phosphate and aspartate to form carbamoyl aspartate and inorganic phosphate, the committed step in the de novo pyrimidine nucleotide biosynthesis pathway.</text>
</comment>
<dbReference type="InterPro" id="IPR006130">
    <property type="entry name" value="Asp/Orn_carbamoylTrfase"/>
</dbReference>
<evidence type="ECO:0000256" key="5">
    <source>
        <dbReference type="ARBA" id="ARBA00022679"/>
    </source>
</evidence>
<comment type="catalytic activity">
    <reaction evidence="8">
        <text>carbamoyl phosphate + L-aspartate = N-carbamoyl-L-aspartate + phosphate + H(+)</text>
        <dbReference type="Rhea" id="RHEA:20013"/>
        <dbReference type="ChEBI" id="CHEBI:15378"/>
        <dbReference type="ChEBI" id="CHEBI:29991"/>
        <dbReference type="ChEBI" id="CHEBI:32814"/>
        <dbReference type="ChEBI" id="CHEBI:43474"/>
        <dbReference type="ChEBI" id="CHEBI:58228"/>
        <dbReference type="EC" id="2.1.3.2"/>
    </reaction>
</comment>
<protein>
    <recommendedName>
        <fullName evidence="4">aspartate carbamoyltransferase</fullName>
        <ecNumber evidence="4">2.1.3.2</ecNumber>
    </recommendedName>
</protein>
<accession>A0AAX4P294</accession>
<dbReference type="HAMAP" id="MF_00001">
    <property type="entry name" value="Asp_carb_tr"/>
    <property type="match status" value="1"/>
</dbReference>
<evidence type="ECO:0000259" key="11">
    <source>
        <dbReference type="Pfam" id="PF02729"/>
    </source>
</evidence>
<dbReference type="FunFam" id="3.40.50.1370:FF:000001">
    <property type="entry name" value="Aspartate carbamoyltransferase"/>
    <property type="match status" value="1"/>
</dbReference>
<dbReference type="PRINTS" id="PR00101">
    <property type="entry name" value="ATCASE"/>
</dbReference>
<reference evidence="12 13" key="1">
    <citation type="submission" date="2024-03" db="EMBL/GenBank/DDBJ databases">
        <title>Complete genome sequence of the green alga Chloropicon roscoffensis RCC1871.</title>
        <authorList>
            <person name="Lemieux C."/>
            <person name="Pombert J.-F."/>
            <person name="Otis C."/>
            <person name="Turmel M."/>
        </authorList>
    </citation>
    <scope>NUCLEOTIDE SEQUENCE [LARGE SCALE GENOMIC DNA]</scope>
    <source>
        <strain evidence="12 13">RCC1871</strain>
    </source>
</reference>
<dbReference type="InterPro" id="IPR036901">
    <property type="entry name" value="Asp/Orn_carbamoylTrfase_sf"/>
</dbReference>
<evidence type="ECO:0000256" key="8">
    <source>
        <dbReference type="ARBA" id="ARBA00048859"/>
    </source>
</evidence>
<proteinExistence type="inferred from homology"/>
<dbReference type="GO" id="GO:0006207">
    <property type="term" value="P:'de novo' pyrimidine nucleobase biosynthetic process"/>
    <property type="evidence" value="ECO:0007669"/>
    <property type="project" value="InterPro"/>
</dbReference>
<dbReference type="EC" id="2.1.3.2" evidence="4"/>